<dbReference type="GO" id="GO:0003743">
    <property type="term" value="F:translation initiation factor activity"/>
    <property type="evidence" value="ECO:0007669"/>
    <property type="project" value="UniProtKB-KW"/>
</dbReference>
<evidence type="ECO:0000256" key="3">
    <source>
        <dbReference type="ARBA" id="ARBA00022917"/>
    </source>
</evidence>
<dbReference type="Pfam" id="PF00707">
    <property type="entry name" value="IF3_C"/>
    <property type="match status" value="1"/>
</dbReference>
<gene>
    <name evidence="5" type="primary">infC_57</name>
    <name evidence="5" type="ORF">SDC9_185192</name>
</gene>
<dbReference type="EMBL" id="VSSQ01092454">
    <property type="protein sequence ID" value="MPN37672.1"/>
    <property type="molecule type" value="Genomic_DNA"/>
</dbReference>
<evidence type="ECO:0000256" key="2">
    <source>
        <dbReference type="ARBA" id="ARBA00022540"/>
    </source>
</evidence>
<name>A0A645HH06_9ZZZZ</name>
<evidence type="ECO:0000259" key="4">
    <source>
        <dbReference type="Pfam" id="PF00707"/>
    </source>
</evidence>
<dbReference type="InterPro" id="IPR019815">
    <property type="entry name" value="Translation_initiation_fac_3_C"/>
</dbReference>
<sequence length="69" mass="7808">MRHAARFLSDGDKVKVSIRFRGRELGHPEIGVEAMKRFAEACSEFSNVEKSAAMEGRHMMMFLAPKPVK</sequence>
<accession>A0A645HH06</accession>
<dbReference type="Gene3D" id="3.30.110.10">
    <property type="entry name" value="Translation initiation factor 3 (IF-3), C-terminal domain"/>
    <property type="match status" value="1"/>
</dbReference>
<dbReference type="InterPro" id="IPR001288">
    <property type="entry name" value="Translation_initiation_fac_3"/>
</dbReference>
<evidence type="ECO:0000313" key="5">
    <source>
        <dbReference type="EMBL" id="MPN37672.1"/>
    </source>
</evidence>
<dbReference type="SUPFAM" id="SSF55200">
    <property type="entry name" value="Translation initiation factor IF3, C-terminal domain"/>
    <property type="match status" value="1"/>
</dbReference>
<feature type="domain" description="Translation initiation factor 3 C-terminal" evidence="4">
    <location>
        <begin position="1"/>
        <end position="66"/>
    </location>
</feature>
<organism evidence="5">
    <name type="scientific">bioreactor metagenome</name>
    <dbReference type="NCBI Taxonomy" id="1076179"/>
    <lineage>
        <taxon>unclassified sequences</taxon>
        <taxon>metagenomes</taxon>
        <taxon>ecological metagenomes</taxon>
    </lineage>
</organism>
<comment type="similarity">
    <text evidence="1">Belongs to the IF-3 family.</text>
</comment>
<reference evidence="5" key="1">
    <citation type="submission" date="2019-08" db="EMBL/GenBank/DDBJ databases">
        <authorList>
            <person name="Kucharzyk K."/>
            <person name="Murdoch R.W."/>
            <person name="Higgins S."/>
            <person name="Loffler F."/>
        </authorList>
    </citation>
    <scope>NUCLEOTIDE SEQUENCE</scope>
</reference>
<keyword evidence="2 5" id="KW-0396">Initiation factor</keyword>
<evidence type="ECO:0000256" key="1">
    <source>
        <dbReference type="ARBA" id="ARBA00005439"/>
    </source>
</evidence>
<keyword evidence="3" id="KW-0648">Protein biosynthesis</keyword>
<protein>
    <submittedName>
        <fullName evidence="5">Translation initiation factor IF-3</fullName>
    </submittedName>
</protein>
<proteinExistence type="inferred from homology"/>
<dbReference type="InterPro" id="IPR036788">
    <property type="entry name" value="T_IF-3_C_sf"/>
</dbReference>
<comment type="caution">
    <text evidence="5">The sequence shown here is derived from an EMBL/GenBank/DDBJ whole genome shotgun (WGS) entry which is preliminary data.</text>
</comment>
<dbReference type="NCBIfam" id="TIGR00168">
    <property type="entry name" value="infC"/>
    <property type="match status" value="1"/>
</dbReference>
<dbReference type="AlphaFoldDB" id="A0A645HH06"/>